<dbReference type="GO" id="GO:0001578">
    <property type="term" value="P:microtubule bundle formation"/>
    <property type="evidence" value="ECO:0007669"/>
    <property type="project" value="TreeGrafter"/>
</dbReference>
<dbReference type="PANTHER" id="PTHR12784">
    <property type="entry name" value="STEERIN"/>
    <property type="match status" value="1"/>
</dbReference>
<feature type="region of interest" description="Disordered" evidence="1">
    <location>
        <begin position="306"/>
        <end position="384"/>
    </location>
</feature>
<evidence type="ECO:0000313" key="2">
    <source>
        <dbReference type="EMBL" id="KAK9404621.1"/>
    </source>
</evidence>
<accession>A0AAW1BS09</accession>
<dbReference type="AlphaFoldDB" id="A0AAW1BS09"/>
<name>A0AAW1BS09_CROAD</name>
<protein>
    <submittedName>
        <fullName evidence="2">Neuron navigator 1-like</fullName>
    </submittedName>
</protein>
<dbReference type="GO" id="GO:0001764">
    <property type="term" value="P:neuron migration"/>
    <property type="evidence" value="ECO:0007669"/>
    <property type="project" value="TreeGrafter"/>
</dbReference>
<feature type="region of interest" description="Disordered" evidence="1">
    <location>
        <begin position="169"/>
        <end position="208"/>
    </location>
</feature>
<dbReference type="Proteomes" id="UP001474421">
    <property type="component" value="Unassembled WGS sequence"/>
</dbReference>
<organism evidence="2 3">
    <name type="scientific">Crotalus adamanteus</name>
    <name type="common">Eastern diamondback rattlesnake</name>
    <dbReference type="NCBI Taxonomy" id="8729"/>
    <lineage>
        <taxon>Eukaryota</taxon>
        <taxon>Metazoa</taxon>
        <taxon>Chordata</taxon>
        <taxon>Craniata</taxon>
        <taxon>Vertebrata</taxon>
        <taxon>Euteleostomi</taxon>
        <taxon>Lepidosauria</taxon>
        <taxon>Squamata</taxon>
        <taxon>Bifurcata</taxon>
        <taxon>Unidentata</taxon>
        <taxon>Episquamata</taxon>
        <taxon>Toxicofera</taxon>
        <taxon>Serpentes</taxon>
        <taxon>Colubroidea</taxon>
        <taxon>Viperidae</taxon>
        <taxon>Crotalinae</taxon>
        <taxon>Crotalus</taxon>
    </lineage>
</organism>
<dbReference type="GO" id="GO:0015630">
    <property type="term" value="C:microtubule cytoskeleton"/>
    <property type="evidence" value="ECO:0007669"/>
    <property type="project" value="TreeGrafter"/>
</dbReference>
<reference evidence="2 3" key="1">
    <citation type="journal article" date="2024" name="Proc. Natl. Acad. Sci. U.S.A.">
        <title>The genetic regulatory architecture and epigenomic basis for age-related changes in rattlesnake venom.</title>
        <authorList>
            <person name="Hogan M.P."/>
            <person name="Holding M.L."/>
            <person name="Nystrom G.S."/>
            <person name="Colston T.J."/>
            <person name="Bartlett D.A."/>
            <person name="Mason A.J."/>
            <person name="Ellsworth S.A."/>
            <person name="Rautsaw R.M."/>
            <person name="Lawrence K.C."/>
            <person name="Strickland J.L."/>
            <person name="He B."/>
            <person name="Fraser P."/>
            <person name="Margres M.J."/>
            <person name="Gilbert D.M."/>
            <person name="Gibbs H.L."/>
            <person name="Parkinson C.L."/>
            <person name="Rokyta D.R."/>
        </authorList>
    </citation>
    <scope>NUCLEOTIDE SEQUENCE [LARGE SCALE GENOMIC DNA]</scope>
    <source>
        <strain evidence="2">DRR0105</strain>
    </source>
</reference>
<evidence type="ECO:0000313" key="3">
    <source>
        <dbReference type="Proteomes" id="UP001474421"/>
    </source>
</evidence>
<dbReference type="PANTHER" id="PTHR12784:SF3">
    <property type="entry name" value="NEURON NAVIGATOR 1"/>
    <property type="match status" value="1"/>
</dbReference>
<sequence>MASGYEPVLHGRFSYDVPFTAQPGASCGRAGKAFFCVGVCACLSSFLSPRRRWKREGERRGRALLRLCERAGAGKVAPAALIACLFFCFILPLPPPPPPPPPPVFPFFRLPPNPLSSSFPFLPFFRSFFSLRASEAGLLNGFLAAGGKKMLGSSGGGGSNHVKSLQQDAELNGGEEGPEELKGFKKAASEGSKAMMQKRGNPKGPAGVAPRAAELKVFKSDSVEARLPVASNLRKQKSLTNLSFLTDSEKKMQLYEPKWSDDMAKAAKGFGGRSLKGGKQAPSLMSKNLSRSEHSLFQAKLAPAISNKPPLAPLPSNLGKPSRIPRGPYAEVKPLSKAPEAGSGDDPKSDDEILSNKGKAAQQKQPPPPQTATQPSGKGAPPEEKAFLKVDPELVVTVLGDLEQLLFSQMLGESARPLPSRGSALLVKVVGAFERESSLLAFMGSLQGFGCDSPLIWSSL</sequence>
<dbReference type="InterPro" id="IPR039041">
    <property type="entry name" value="Nav/unc-53"/>
</dbReference>
<evidence type="ECO:0000256" key="1">
    <source>
        <dbReference type="SAM" id="MobiDB-lite"/>
    </source>
</evidence>
<dbReference type="GO" id="GO:0043194">
    <property type="term" value="C:axon initial segment"/>
    <property type="evidence" value="ECO:0007669"/>
    <property type="project" value="TreeGrafter"/>
</dbReference>
<comment type="caution">
    <text evidence="2">The sequence shown here is derived from an EMBL/GenBank/DDBJ whole genome shotgun (WGS) entry which is preliminary data.</text>
</comment>
<keyword evidence="3" id="KW-1185">Reference proteome</keyword>
<gene>
    <name evidence="2" type="ORF">NXF25_009448</name>
</gene>
<dbReference type="SUPFAM" id="SSF101447">
    <property type="entry name" value="Formin homology 2 domain (FH2 domain)"/>
    <property type="match status" value="1"/>
</dbReference>
<dbReference type="EMBL" id="JAOTOJ010000003">
    <property type="protein sequence ID" value="KAK9404621.1"/>
    <property type="molecule type" value="Genomic_DNA"/>
</dbReference>
<proteinExistence type="predicted"/>